<organism evidence="1 2">
    <name type="scientific">Xenoophorus captivus</name>
    <dbReference type="NCBI Taxonomy" id="1517983"/>
    <lineage>
        <taxon>Eukaryota</taxon>
        <taxon>Metazoa</taxon>
        <taxon>Chordata</taxon>
        <taxon>Craniata</taxon>
        <taxon>Vertebrata</taxon>
        <taxon>Euteleostomi</taxon>
        <taxon>Actinopterygii</taxon>
        <taxon>Neopterygii</taxon>
        <taxon>Teleostei</taxon>
        <taxon>Neoteleostei</taxon>
        <taxon>Acanthomorphata</taxon>
        <taxon>Ovalentaria</taxon>
        <taxon>Atherinomorphae</taxon>
        <taxon>Cyprinodontiformes</taxon>
        <taxon>Goodeidae</taxon>
        <taxon>Xenoophorus</taxon>
    </lineage>
</organism>
<keyword evidence="2" id="KW-1185">Reference proteome</keyword>
<reference evidence="1 2" key="1">
    <citation type="submission" date="2021-06" db="EMBL/GenBank/DDBJ databases">
        <authorList>
            <person name="Palmer J.M."/>
        </authorList>
    </citation>
    <scope>NUCLEOTIDE SEQUENCE [LARGE SCALE GENOMIC DNA]</scope>
    <source>
        <strain evidence="1 2">XC_2019</strain>
        <tissue evidence="1">Muscle</tissue>
    </source>
</reference>
<feature type="non-terminal residue" evidence="1">
    <location>
        <position position="1"/>
    </location>
</feature>
<proteinExistence type="predicted"/>
<sequence>NQISCRDEDKQQEMLYLVCRTVSGSGGPGLCALQYSVGPLSFAAGCVLPTSHRERGISVTAQTGQLTSLYEWMWACWTVSGLLNNTSRV</sequence>
<comment type="caution">
    <text evidence="1">The sequence shown here is derived from an EMBL/GenBank/DDBJ whole genome shotgun (WGS) entry which is preliminary data.</text>
</comment>
<evidence type="ECO:0008006" key="3">
    <source>
        <dbReference type="Google" id="ProtNLM"/>
    </source>
</evidence>
<name>A0ABV0SBF3_9TELE</name>
<dbReference type="Proteomes" id="UP001434883">
    <property type="component" value="Unassembled WGS sequence"/>
</dbReference>
<accession>A0ABV0SBF3</accession>
<evidence type="ECO:0000313" key="1">
    <source>
        <dbReference type="EMBL" id="MEQ2217481.1"/>
    </source>
</evidence>
<dbReference type="EMBL" id="JAHRIN010075871">
    <property type="protein sequence ID" value="MEQ2217481.1"/>
    <property type="molecule type" value="Genomic_DNA"/>
</dbReference>
<protein>
    <recommendedName>
        <fullName evidence="3">Thyroglobulin</fullName>
    </recommendedName>
</protein>
<gene>
    <name evidence="1" type="ORF">XENOCAPTIV_011826</name>
</gene>
<evidence type="ECO:0000313" key="2">
    <source>
        <dbReference type="Proteomes" id="UP001434883"/>
    </source>
</evidence>